<dbReference type="Gene3D" id="3.20.20.80">
    <property type="entry name" value="Glycosidases"/>
    <property type="match status" value="1"/>
</dbReference>
<name>A0A9P7ARI5_9AGAM</name>
<keyword evidence="2" id="KW-1185">Reference proteome</keyword>
<organism evidence="1 2">
    <name type="scientific">Suillus subaureus</name>
    <dbReference type="NCBI Taxonomy" id="48587"/>
    <lineage>
        <taxon>Eukaryota</taxon>
        <taxon>Fungi</taxon>
        <taxon>Dikarya</taxon>
        <taxon>Basidiomycota</taxon>
        <taxon>Agaricomycotina</taxon>
        <taxon>Agaricomycetes</taxon>
        <taxon>Agaricomycetidae</taxon>
        <taxon>Boletales</taxon>
        <taxon>Suillineae</taxon>
        <taxon>Suillaceae</taxon>
        <taxon>Suillus</taxon>
    </lineage>
</organism>
<accession>A0A9P7ARI5</accession>
<proteinExistence type="predicted"/>
<protein>
    <submittedName>
        <fullName evidence="1">Uncharacterized protein</fullName>
    </submittedName>
</protein>
<dbReference type="InterPro" id="IPR017853">
    <property type="entry name" value="GH"/>
</dbReference>
<gene>
    <name evidence="1" type="ORF">BJ212DRAFT_1306702</name>
</gene>
<dbReference type="GeneID" id="64627844"/>
<dbReference type="AlphaFoldDB" id="A0A9P7ARI5"/>
<evidence type="ECO:0000313" key="1">
    <source>
        <dbReference type="EMBL" id="KAG1794968.1"/>
    </source>
</evidence>
<sequence length="145" mass="15957">MPELGVVNEQEFDTMDRAIYEAGWWSCPTNQQPPSTHRITTMVANIPSSAALDSISPDTTPPTPSLTYAEDPAIFAYETEQIASYVKELAPTKLVIDSTYSINAMHLSIPTIDIFSDHFYPPDIAELQSDISVDQSVNNAYIAGE</sequence>
<dbReference type="OrthoDB" id="406631at2759"/>
<dbReference type="RefSeq" id="XP_041185178.1">
    <property type="nucleotide sequence ID" value="XM_041333827.1"/>
</dbReference>
<comment type="caution">
    <text evidence="1">The sequence shown here is derived from an EMBL/GenBank/DDBJ whole genome shotgun (WGS) entry which is preliminary data.</text>
</comment>
<dbReference type="SUPFAM" id="SSF51445">
    <property type="entry name" value="(Trans)glycosidases"/>
    <property type="match status" value="1"/>
</dbReference>
<evidence type="ECO:0000313" key="2">
    <source>
        <dbReference type="Proteomes" id="UP000807769"/>
    </source>
</evidence>
<reference evidence="1" key="1">
    <citation type="journal article" date="2020" name="New Phytol.">
        <title>Comparative genomics reveals dynamic genome evolution in host specialist ectomycorrhizal fungi.</title>
        <authorList>
            <person name="Lofgren L.A."/>
            <person name="Nguyen N.H."/>
            <person name="Vilgalys R."/>
            <person name="Ruytinx J."/>
            <person name="Liao H.L."/>
            <person name="Branco S."/>
            <person name="Kuo A."/>
            <person name="LaButti K."/>
            <person name="Lipzen A."/>
            <person name="Andreopoulos W."/>
            <person name="Pangilinan J."/>
            <person name="Riley R."/>
            <person name="Hundley H."/>
            <person name="Na H."/>
            <person name="Barry K."/>
            <person name="Grigoriev I.V."/>
            <person name="Stajich J.E."/>
            <person name="Kennedy P.G."/>
        </authorList>
    </citation>
    <scope>NUCLEOTIDE SEQUENCE</scope>
    <source>
        <strain evidence="1">MN1</strain>
    </source>
</reference>
<dbReference type="EMBL" id="JABBWG010000348">
    <property type="protein sequence ID" value="KAG1794968.1"/>
    <property type="molecule type" value="Genomic_DNA"/>
</dbReference>
<dbReference type="Proteomes" id="UP000807769">
    <property type="component" value="Unassembled WGS sequence"/>
</dbReference>